<dbReference type="GO" id="GO:0031902">
    <property type="term" value="C:late endosome membrane"/>
    <property type="evidence" value="ECO:0007669"/>
    <property type="project" value="TreeGrafter"/>
</dbReference>
<dbReference type="InterPro" id="IPR040371">
    <property type="entry name" value="RMC1"/>
</dbReference>
<dbReference type="Proteomes" id="UP000046395">
    <property type="component" value="Unassembled WGS sequence"/>
</dbReference>
<dbReference type="PANTHER" id="PTHR12897">
    <property type="entry name" value="COLON CANCER-ASSOCIATED PROTEIN MIC1"/>
    <property type="match status" value="1"/>
</dbReference>
<dbReference type="Pfam" id="PF07035">
    <property type="entry name" value="RMC1_C"/>
    <property type="match status" value="1"/>
</dbReference>
<dbReference type="AlphaFoldDB" id="A0A5S6QKG4"/>
<dbReference type="Pfam" id="PF22990">
    <property type="entry name" value="ABHD16_N"/>
    <property type="match status" value="1"/>
</dbReference>
<dbReference type="InterPro" id="IPR029058">
    <property type="entry name" value="AB_hydrolase_fold"/>
</dbReference>
<accession>A0A5S6QKG4</accession>
<feature type="domain" description="Mic1" evidence="2">
    <location>
        <begin position="866"/>
        <end position="1054"/>
    </location>
</feature>
<protein>
    <submittedName>
        <fullName evidence="6">AB hydrolase-1 domain-containing protein</fullName>
    </submittedName>
</protein>
<dbReference type="Gene3D" id="3.40.50.1820">
    <property type="entry name" value="alpha/beta hydrolase"/>
    <property type="match status" value="1"/>
</dbReference>
<dbReference type="Pfam" id="PF00561">
    <property type="entry name" value="Abhydrolase_1"/>
    <property type="match status" value="1"/>
</dbReference>
<dbReference type="STRING" id="70415.A0A5S6QKG4"/>
<organism evidence="5 6">
    <name type="scientific">Trichuris muris</name>
    <name type="common">Mouse whipworm</name>
    <dbReference type="NCBI Taxonomy" id="70415"/>
    <lineage>
        <taxon>Eukaryota</taxon>
        <taxon>Metazoa</taxon>
        <taxon>Ecdysozoa</taxon>
        <taxon>Nematoda</taxon>
        <taxon>Enoplea</taxon>
        <taxon>Dorylaimia</taxon>
        <taxon>Trichinellida</taxon>
        <taxon>Trichuridae</taxon>
        <taxon>Trichuris</taxon>
    </lineage>
</organism>
<dbReference type="GO" id="GO:0005765">
    <property type="term" value="C:lysosomal membrane"/>
    <property type="evidence" value="ECO:0007669"/>
    <property type="project" value="TreeGrafter"/>
</dbReference>
<dbReference type="InterPro" id="IPR054518">
    <property type="entry name" value="ABHD16_N"/>
</dbReference>
<keyword evidence="5" id="KW-1185">Reference proteome</keyword>
<dbReference type="GO" id="GO:0010506">
    <property type="term" value="P:regulation of autophagy"/>
    <property type="evidence" value="ECO:0007669"/>
    <property type="project" value="InterPro"/>
</dbReference>
<evidence type="ECO:0000259" key="4">
    <source>
        <dbReference type="Pfam" id="PF22990"/>
    </source>
</evidence>
<dbReference type="WBParaSite" id="TMUE_2000007675.1">
    <property type="protein sequence ID" value="TMUE_2000007675.1"/>
    <property type="gene ID" value="WBGene00291418"/>
</dbReference>
<dbReference type="InterPro" id="IPR009755">
    <property type="entry name" value="RMC1_C"/>
</dbReference>
<dbReference type="InterPro" id="IPR049040">
    <property type="entry name" value="RMC1_N"/>
</dbReference>
<name>A0A5S6QKG4_TRIMR</name>
<evidence type="ECO:0000259" key="2">
    <source>
        <dbReference type="Pfam" id="PF07035"/>
    </source>
</evidence>
<dbReference type="Pfam" id="PF21029">
    <property type="entry name" value="RMC1_N"/>
    <property type="match status" value="1"/>
</dbReference>
<evidence type="ECO:0000313" key="5">
    <source>
        <dbReference type="Proteomes" id="UP000046395"/>
    </source>
</evidence>
<sequence length="1084" mass="122371">MTSTVSSVLKRGLLAFTGPQLYGERRNRVTGFVNYNPGVVESIGDSGVYWTHWILSTARMFSPLIAAGLIRGAIPLNVVASGKILLSVLVLSATLYVLRFIGRINSGAYVAFLSHLSEALESSTPAVRHKMQLYDYDFSHHPVEYKWRDEFQGEVVKPRKSALGSLETSIPPCTVADTASWLMAKIVGIYMLYPGTIPFMYRMVKDNLEVGRRKMMEELGGSRFKLETRRGTLLDCMFLDRRNNVEATNASTLVVTCEGYSVLAWNHPGFGHSSGMPWPEEEQAAIDVVMQFALSRGFTEENIVILAWSIGAYPATWAAMHYPNIRGLFLDATFDDLLPLALTLFPAGFSGIVKRTVRNYMNLNIGDLLNCYGGPVTIVRRNRDEILSTNRDSVASQLASIRTNDLVISFLKHRYPLIFTEAFVDLLRSWLSMTPVDRLTNFPDLEASNEGFSAVDFSDATKMSNISDNAQMLRLRQVSSEFGTSSANRTLYCDKAYKQICSVRTNSDCLTVNVCSADSTECFEFSLPRNDIVCSMKVAPNGRAVAIQQSKTIIKFVCFDDPPSFFFFTDYCKSKQSPILGYEWLKSGDMLLIVSYCEVELYQFLPQRKCLKNVRTLRICTSAYIFSSEHSLIVTWSHGRSTPFVILGIEGSSLRRLGRFEVDHVCNESNVQPLLERQVIVVKLYGSLYVAVLLSDLSLPSHGSVQVHLYLVKSCRPNASAECRLSDVLLTDKAGKFAVHTVDDLLLLHQQQMQSTFVFDICVECFARKGKVRYHSPVFLSKLCNPTSVDQPLELYSSRWIFYQPDLIVDESHGRMWRVEFLFQRLCELIPSKANLVAFMINRSNATHEVTSLLETWWSRKQLKLTETRAVCDHLNSLIAKNEVSQKTILSQEELASKVFAPLSELQRAESDWLARVLLEYVRSLWSFNLSVEPVIWNLLVVSLARCGQFQLLQELLHHRVLPDLKALAFNLVSYSANNECCFQMALNMLTRRGDSADEVCELLMAQNNVLSALRYARNLGVLDKVLAVKLIEAASRSENPVLFFSVFQYFEKDVALFKQLQQYIPSDLASFQAKYDHLRGASK</sequence>
<evidence type="ECO:0000259" key="1">
    <source>
        <dbReference type="Pfam" id="PF00561"/>
    </source>
</evidence>
<feature type="domain" description="AB hydrolase-1" evidence="1">
    <location>
        <begin position="259"/>
        <end position="391"/>
    </location>
</feature>
<dbReference type="SUPFAM" id="SSF53474">
    <property type="entry name" value="alpha/beta-Hydrolases"/>
    <property type="match status" value="1"/>
</dbReference>
<feature type="domain" description="Phosphatidylserine Lipase ABHD16 N-terminal" evidence="4">
    <location>
        <begin position="15"/>
        <end position="137"/>
    </location>
</feature>
<proteinExistence type="predicted"/>
<evidence type="ECO:0000313" key="6">
    <source>
        <dbReference type="WBParaSite" id="TMUE_2000007675.1"/>
    </source>
</evidence>
<dbReference type="InterPro" id="IPR000073">
    <property type="entry name" value="AB_hydrolase_1"/>
</dbReference>
<reference evidence="6" key="1">
    <citation type="submission" date="2019-12" db="UniProtKB">
        <authorList>
            <consortium name="WormBaseParasite"/>
        </authorList>
    </citation>
    <scope>IDENTIFICATION</scope>
</reference>
<dbReference type="GO" id="GO:0035658">
    <property type="term" value="C:Mon1-Ccz1 complex"/>
    <property type="evidence" value="ECO:0007669"/>
    <property type="project" value="InterPro"/>
</dbReference>
<evidence type="ECO:0000259" key="3">
    <source>
        <dbReference type="Pfam" id="PF21029"/>
    </source>
</evidence>
<feature type="domain" description="Regulator of MON1-CCZ1 complex N-terminal" evidence="3">
    <location>
        <begin position="494"/>
        <end position="611"/>
    </location>
</feature>
<dbReference type="PANTHER" id="PTHR12897:SF4">
    <property type="entry name" value="REGULATOR OF MON1-CCZ1 COMPLEX"/>
    <property type="match status" value="1"/>
</dbReference>